<gene>
    <name evidence="16" type="primary">LOC100900493</name>
</gene>
<protein>
    <recommendedName>
        <fullName evidence="11">Scavenger receptor class B member 1</fullName>
    </recommendedName>
    <alternativeName>
        <fullName evidence="12">SR-BI</fullName>
    </alternativeName>
</protein>
<evidence type="ECO:0000256" key="12">
    <source>
        <dbReference type="ARBA" id="ARBA00042244"/>
    </source>
</evidence>
<proteinExistence type="inferred from homology"/>
<dbReference type="PRINTS" id="PR01609">
    <property type="entry name" value="CD36FAMILY"/>
</dbReference>
<reference evidence="16" key="1">
    <citation type="submission" date="2025-08" db="UniProtKB">
        <authorList>
            <consortium name="RefSeq"/>
        </authorList>
    </citation>
    <scope>IDENTIFICATION</scope>
</reference>
<dbReference type="InterPro" id="IPR005428">
    <property type="entry name" value="CD36/SCARB1/SNMP1"/>
</dbReference>
<dbReference type="RefSeq" id="XP_003743081.1">
    <property type="nucleotide sequence ID" value="XM_003743033.2"/>
</dbReference>
<comment type="similarity">
    <text evidence="3">Belongs to the CD36 family.</text>
</comment>
<dbReference type="PANTHER" id="PTHR11923:SF110">
    <property type="entry name" value="SCAVENGER RECEPTOR CLASS B MEMBER 1"/>
    <property type="match status" value="1"/>
</dbReference>
<dbReference type="PANTHER" id="PTHR11923">
    <property type="entry name" value="SCAVENGER RECEPTOR CLASS B TYPE-1 SR-B1"/>
    <property type="match status" value="1"/>
</dbReference>
<feature type="transmembrane region" description="Helical" evidence="14">
    <location>
        <begin position="120"/>
        <end position="142"/>
    </location>
</feature>
<keyword evidence="7 14" id="KW-0472">Membrane</keyword>
<dbReference type="InterPro" id="IPR002159">
    <property type="entry name" value="CD36_fam"/>
</dbReference>
<evidence type="ECO:0000256" key="5">
    <source>
        <dbReference type="ARBA" id="ARBA00022692"/>
    </source>
</evidence>
<evidence type="ECO:0000256" key="1">
    <source>
        <dbReference type="ARBA" id="ARBA00004189"/>
    </source>
</evidence>
<dbReference type="KEGG" id="goe:100900493"/>
<name>A0AAJ6QT18_9ACAR</name>
<dbReference type="GeneID" id="100900493"/>
<dbReference type="Pfam" id="PF01130">
    <property type="entry name" value="CD36"/>
    <property type="match status" value="1"/>
</dbReference>
<evidence type="ECO:0000256" key="7">
    <source>
        <dbReference type="ARBA" id="ARBA00023136"/>
    </source>
</evidence>
<evidence type="ECO:0000256" key="14">
    <source>
        <dbReference type="SAM" id="Phobius"/>
    </source>
</evidence>
<evidence type="ECO:0000256" key="4">
    <source>
        <dbReference type="ARBA" id="ARBA00022475"/>
    </source>
</evidence>
<evidence type="ECO:0000313" key="15">
    <source>
        <dbReference type="Proteomes" id="UP000694867"/>
    </source>
</evidence>
<keyword evidence="15" id="KW-1185">Reference proteome</keyword>
<evidence type="ECO:0000256" key="10">
    <source>
        <dbReference type="ARBA" id="ARBA00023180"/>
    </source>
</evidence>
<evidence type="ECO:0000256" key="3">
    <source>
        <dbReference type="ARBA" id="ARBA00010532"/>
    </source>
</evidence>
<dbReference type="Proteomes" id="UP000694867">
    <property type="component" value="Unplaced"/>
</dbReference>
<evidence type="ECO:0000256" key="11">
    <source>
        <dbReference type="ARBA" id="ARBA00040821"/>
    </source>
</evidence>
<dbReference type="GO" id="GO:0005901">
    <property type="term" value="C:caveola"/>
    <property type="evidence" value="ECO:0007669"/>
    <property type="project" value="UniProtKB-SubCell"/>
</dbReference>
<keyword evidence="8" id="KW-1015">Disulfide bond</keyword>
<keyword evidence="4" id="KW-1003">Cell membrane</keyword>
<keyword evidence="10" id="KW-0325">Glycoprotein</keyword>
<evidence type="ECO:0000256" key="6">
    <source>
        <dbReference type="ARBA" id="ARBA00022989"/>
    </source>
</evidence>
<feature type="compositionally biased region" description="Basic and acidic residues" evidence="13">
    <location>
        <begin position="32"/>
        <end position="41"/>
    </location>
</feature>
<evidence type="ECO:0000256" key="9">
    <source>
        <dbReference type="ARBA" id="ARBA00023170"/>
    </source>
</evidence>
<feature type="region of interest" description="Disordered" evidence="13">
    <location>
        <begin position="88"/>
        <end position="108"/>
    </location>
</feature>
<sequence length="619" mass="68533">MTSESQKLEPVSGSGQVGEHQNGAGIHAVSKSAERENRENAAEALDNNNDDDAVNGVDNNSSKGTTNNRPLILQDEVTFIGIDPPGAAKDVASAKRDRQDAQGKRRPSSLLRPFGMNLRLIGGVSCVTLGLLLVFVSVGTLLNFNSVFRWILGRRVVLSPKSQGFPIWRDVSKNYDTRVAWYLFNLTNPEEFKQGGKPIVKEVGPFWYKVDISKKNITFHNNKTVSFEEHRFFTFDPVNSVSDEETNITMVNVPLMAALHRGENLGWLARGGFATVIGALEQAQHAVVVYKVKELTYTGQSNSIVQLATLKEGFLTWFYSGENKKGRFGFGVDKNDTNPGVFNMYTGATGVQDLNRIHSMDGQHVREIWSKPECNVIDGTFGNLRPPMNETNSTRVYVPDMCRALVTRYQKDVEWHKLRLRRFNLTIDNFLSSKENPDNVCYDASFKLPSGVAEVGPCKKDAPIVMSLPHFLQADPQFRAAVDGMHPDQSRHEFVMDHEPLTGTTVRVHGRMQANVRVIPSDMINDAASLPEVTLPLFWQEMYVEGGPNIVSFLTKVNGYPGLGKIAMTIVALFGLILAVIGAGLLIASLRAQRSATLPDPKHKVAYSKAATTEPRVDI</sequence>
<feature type="transmembrane region" description="Helical" evidence="14">
    <location>
        <begin position="566"/>
        <end position="588"/>
    </location>
</feature>
<dbReference type="GO" id="GO:0005737">
    <property type="term" value="C:cytoplasm"/>
    <property type="evidence" value="ECO:0007669"/>
    <property type="project" value="TreeGrafter"/>
</dbReference>
<organism evidence="15 16">
    <name type="scientific">Galendromus occidentalis</name>
    <name type="common">western predatory mite</name>
    <dbReference type="NCBI Taxonomy" id="34638"/>
    <lineage>
        <taxon>Eukaryota</taxon>
        <taxon>Metazoa</taxon>
        <taxon>Ecdysozoa</taxon>
        <taxon>Arthropoda</taxon>
        <taxon>Chelicerata</taxon>
        <taxon>Arachnida</taxon>
        <taxon>Acari</taxon>
        <taxon>Parasitiformes</taxon>
        <taxon>Mesostigmata</taxon>
        <taxon>Gamasina</taxon>
        <taxon>Phytoseioidea</taxon>
        <taxon>Phytoseiidae</taxon>
        <taxon>Typhlodrominae</taxon>
        <taxon>Galendromus</taxon>
    </lineage>
</organism>
<dbReference type="PRINTS" id="PR01610">
    <property type="entry name" value="CD36ANTIGEN"/>
</dbReference>
<evidence type="ECO:0000256" key="2">
    <source>
        <dbReference type="ARBA" id="ARBA00004651"/>
    </source>
</evidence>
<evidence type="ECO:0000256" key="8">
    <source>
        <dbReference type="ARBA" id="ARBA00023157"/>
    </source>
</evidence>
<keyword evidence="6 14" id="KW-1133">Transmembrane helix</keyword>
<accession>A0AAJ6QT18</accession>
<keyword evidence="5 14" id="KW-0812">Transmembrane</keyword>
<keyword evidence="9 16" id="KW-0675">Receptor</keyword>
<evidence type="ECO:0000256" key="13">
    <source>
        <dbReference type="SAM" id="MobiDB-lite"/>
    </source>
</evidence>
<feature type="compositionally biased region" description="Basic and acidic residues" evidence="13">
    <location>
        <begin position="92"/>
        <end position="103"/>
    </location>
</feature>
<evidence type="ECO:0000313" key="16">
    <source>
        <dbReference type="RefSeq" id="XP_003743081.1"/>
    </source>
</evidence>
<feature type="region of interest" description="Disordered" evidence="13">
    <location>
        <begin position="1"/>
        <end position="68"/>
    </location>
</feature>
<dbReference type="AlphaFoldDB" id="A0AAJ6QT18"/>
<comment type="subcellular location">
    <subcellularLocation>
        <location evidence="2">Cell membrane</location>
        <topology evidence="2">Multi-pass membrane protein</topology>
    </subcellularLocation>
    <subcellularLocation>
        <location evidence="1">Membrane</location>
        <location evidence="1">Caveola</location>
        <topology evidence="1">Multi-pass membrane protein</topology>
    </subcellularLocation>
</comment>
<dbReference type="GO" id="GO:0005044">
    <property type="term" value="F:scavenger receptor activity"/>
    <property type="evidence" value="ECO:0007669"/>
    <property type="project" value="TreeGrafter"/>
</dbReference>